<evidence type="ECO:0000313" key="2">
    <source>
        <dbReference type="EMBL" id="MCI84478.1"/>
    </source>
</evidence>
<evidence type="ECO:0000313" key="3">
    <source>
        <dbReference type="Proteomes" id="UP000265520"/>
    </source>
</evidence>
<organism evidence="2 3">
    <name type="scientific">Trifolium medium</name>
    <dbReference type="NCBI Taxonomy" id="97028"/>
    <lineage>
        <taxon>Eukaryota</taxon>
        <taxon>Viridiplantae</taxon>
        <taxon>Streptophyta</taxon>
        <taxon>Embryophyta</taxon>
        <taxon>Tracheophyta</taxon>
        <taxon>Spermatophyta</taxon>
        <taxon>Magnoliopsida</taxon>
        <taxon>eudicotyledons</taxon>
        <taxon>Gunneridae</taxon>
        <taxon>Pentapetalae</taxon>
        <taxon>rosids</taxon>
        <taxon>fabids</taxon>
        <taxon>Fabales</taxon>
        <taxon>Fabaceae</taxon>
        <taxon>Papilionoideae</taxon>
        <taxon>50 kb inversion clade</taxon>
        <taxon>NPAAA clade</taxon>
        <taxon>Hologalegina</taxon>
        <taxon>IRL clade</taxon>
        <taxon>Trifolieae</taxon>
        <taxon>Trifolium</taxon>
    </lineage>
</organism>
<protein>
    <submittedName>
        <fullName evidence="2">Uncharacterized protein</fullName>
    </submittedName>
</protein>
<name>A0A392V835_9FABA</name>
<dbReference type="AlphaFoldDB" id="A0A392V835"/>
<sequence length="35" mass="3806">MTARVPPDLSNKMTKLTINPDHPRCTVGEKGGIDI</sequence>
<keyword evidence="3" id="KW-1185">Reference proteome</keyword>
<feature type="region of interest" description="Disordered" evidence="1">
    <location>
        <begin position="1"/>
        <end position="35"/>
    </location>
</feature>
<proteinExistence type="predicted"/>
<evidence type="ECO:0000256" key="1">
    <source>
        <dbReference type="SAM" id="MobiDB-lite"/>
    </source>
</evidence>
<comment type="caution">
    <text evidence="2">The sequence shown here is derived from an EMBL/GenBank/DDBJ whole genome shotgun (WGS) entry which is preliminary data.</text>
</comment>
<dbReference type="Proteomes" id="UP000265520">
    <property type="component" value="Unassembled WGS sequence"/>
</dbReference>
<accession>A0A392V835</accession>
<reference evidence="2 3" key="1">
    <citation type="journal article" date="2018" name="Front. Plant Sci.">
        <title>Red Clover (Trifolium pratense) and Zigzag Clover (T. medium) - A Picture of Genomic Similarities and Differences.</title>
        <authorList>
            <person name="Dluhosova J."/>
            <person name="Istvanek J."/>
            <person name="Nedelnik J."/>
            <person name="Repkova J."/>
        </authorList>
    </citation>
    <scope>NUCLEOTIDE SEQUENCE [LARGE SCALE GENOMIC DNA]</scope>
    <source>
        <strain evidence="3">cv. 10/8</strain>
        <tissue evidence="2">Leaf</tissue>
    </source>
</reference>
<feature type="non-terminal residue" evidence="2">
    <location>
        <position position="35"/>
    </location>
</feature>
<dbReference type="EMBL" id="LXQA011091829">
    <property type="protein sequence ID" value="MCI84478.1"/>
    <property type="molecule type" value="Genomic_DNA"/>
</dbReference>